<accession>A0A2N7L4K8</accession>
<organism evidence="3 4">
    <name type="scientific">Enterovibrio norvegicus</name>
    <dbReference type="NCBI Taxonomy" id="188144"/>
    <lineage>
        <taxon>Bacteria</taxon>
        <taxon>Pseudomonadati</taxon>
        <taxon>Pseudomonadota</taxon>
        <taxon>Gammaproteobacteria</taxon>
        <taxon>Vibrionales</taxon>
        <taxon>Vibrionaceae</taxon>
        <taxon>Enterovibrio</taxon>
    </lineage>
</organism>
<dbReference type="AlphaFoldDB" id="A0A2N7L4K8"/>
<keyword evidence="2" id="KW-1133">Transmembrane helix</keyword>
<feature type="transmembrane region" description="Helical" evidence="2">
    <location>
        <begin position="16"/>
        <end position="37"/>
    </location>
</feature>
<sequence length="60" mass="6499">MSNVDQEVNVGKTTKVMQIVIAILCVMTLAFGVLSFLSGPSDDSSENYNDNDNVLTESPF</sequence>
<feature type="region of interest" description="Disordered" evidence="1">
    <location>
        <begin position="39"/>
        <end position="60"/>
    </location>
</feature>
<dbReference type="RefSeq" id="WP_102392229.1">
    <property type="nucleotide sequence ID" value="NZ_MDAL01000060.1"/>
</dbReference>
<protein>
    <submittedName>
        <fullName evidence="3">Uncharacterized protein</fullName>
    </submittedName>
</protein>
<gene>
    <name evidence="3" type="ORF">BCT23_07570</name>
</gene>
<keyword evidence="2" id="KW-0812">Transmembrane</keyword>
<name>A0A2N7L4K8_9GAMM</name>
<keyword evidence="2" id="KW-0472">Membrane</keyword>
<reference evidence="4" key="1">
    <citation type="submission" date="2016-07" db="EMBL/GenBank/DDBJ databases">
        <title>Nontailed viruses are major unrecognized killers of bacteria in the ocean.</title>
        <authorList>
            <person name="Kauffman K."/>
            <person name="Hussain F."/>
            <person name="Yang J."/>
            <person name="Arevalo P."/>
            <person name="Brown J."/>
            <person name="Cutler M."/>
            <person name="Kelly L."/>
            <person name="Polz M.F."/>
        </authorList>
    </citation>
    <scope>NUCLEOTIDE SEQUENCE [LARGE SCALE GENOMIC DNA]</scope>
    <source>
        <strain evidence="4">10N.261.45.A10</strain>
    </source>
</reference>
<evidence type="ECO:0000256" key="2">
    <source>
        <dbReference type="SAM" id="Phobius"/>
    </source>
</evidence>
<evidence type="ECO:0000256" key="1">
    <source>
        <dbReference type="SAM" id="MobiDB-lite"/>
    </source>
</evidence>
<dbReference type="EMBL" id="MDAL01000060">
    <property type="protein sequence ID" value="PMN88273.1"/>
    <property type="molecule type" value="Genomic_DNA"/>
</dbReference>
<evidence type="ECO:0000313" key="4">
    <source>
        <dbReference type="Proteomes" id="UP000235387"/>
    </source>
</evidence>
<comment type="caution">
    <text evidence="3">The sequence shown here is derived from an EMBL/GenBank/DDBJ whole genome shotgun (WGS) entry which is preliminary data.</text>
</comment>
<dbReference type="Proteomes" id="UP000235387">
    <property type="component" value="Unassembled WGS sequence"/>
</dbReference>
<evidence type="ECO:0000313" key="3">
    <source>
        <dbReference type="EMBL" id="PMN88273.1"/>
    </source>
</evidence>
<proteinExistence type="predicted"/>